<dbReference type="GO" id="GO:0039615">
    <property type="term" value="C:T=1 icosahedral viral capsid"/>
    <property type="evidence" value="ECO:0007669"/>
    <property type="project" value="UniProtKB-KW"/>
</dbReference>
<keyword evidence="3" id="KW-1140">T=1 icosahedral capsid protein</keyword>
<keyword evidence="5" id="KW-0946">Virion</keyword>
<evidence type="ECO:0000256" key="3">
    <source>
        <dbReference type="ARBA" id="ARBA00022431"/>
    </source>
</evidence>
<evidence type="ECO:0000313" key="6">
    <source>
        <dbReference type="EMBL" id="XCD05423.1"/>
    </source>
</evidence>
<dbReference type="EMBL" id="PP511738">
    <property type="protein sequence ID" value="XCD07000.1"/>
    <property type="molecule type" value="Genomic_DNA"/>
</dbReference>
<comment type="subcellular location">
    <subcellularLocation>
        <location evidence="1">Virion</location>
    </subcellularLocation>
</comment>
<keyword evidence="4" id="KW-0167">Capsid protein</keyword>
<dbReference type="SUPFAM" id="SSF88645">
    <property type="entry name" value="ssDNA viruses"/>
    <property type="match status" value="1"/>
</dbReference>
<dbReference type="GO" id="GO:0005198">
    <property type="term" value="F:structural molecule activity"/>
    <property type="evidence" value="ECO:0007669"/>
    <property type="project" value="InterPro"/>
</dbReference>
<dbReference type="InterPro" id="IPR003514">
    <property type="entry name" value="Microviridae_protein_F"/>
</dbReference>
<evidence type="ECO:0000256" key="4">
    <source>
        <dbReference type="ARBA" id="ARBA00022561"/>
    </source>
</evidence>
<evidence type="ECO:0000256" key="5">
    <source>
        <dbReference type="ARBA" id="ARBA00022844"/>
    </source>
</evidence>
<dbReference type="Gene3D" id="2.60.169.10">
    <property type="entry name" value="Microviridae F protein"/>
    <property type="match status" value="2"/>
</dbReference>
<evidence type="ECO:0000256" key="1">
    <source>
        <dbReference type="ARBA" id="ARBA00004328"/>
    </source>
</evidence>
<reference evidence="7" key="1">
    <citation type="submission" date="2024-03" db="EMBL/GenBank/DDBJ databases">
        <title>Diverse circular DNA viruses in blood, oral, and fecal samples of captive lemurs.</title>
        <authorList>
            <person name="Paietta E.N."/>
            <person name="Kraberger S."/>
            <person name="Lund M.C."/>
            <person name="Custer J.M."/>
            <person name="Vargas K.M."/>
            <person name="Ehmke E.E."/>
            <person name="Yoder A.D."/>
            <person name="Varsani A."/>
        </authorList>
    </citation>
    <scope>NUCLEOTIDE SEQUENCE</scope>
    <source>
        <strain evidence="6">Duke_24FS_85</strain>
        <strain evidence="7">Duke_26_67</strain>
    </source>
</reference>
<comment type="similarity">
    <text evidence="2">Belongs to the microviridae F protein family.</text>
</comment>
<accession>A0AAU8B5Z2</accession>
<protein>
    <submittedName>
        <fullName evidence="7">Major capsid protein</fullName>
    </submittedName>
</protein>
<proteinExistence type="inferred from homology"/>
<evidence type="ECO:0000313" key="7">
    <source>
        <dbReference type="EMBL" id="XCD07000.1"/>
    </source>
</evidence>
<sequence length="583" mass="64406">MNHLFSEIPKAQIPRSSFDRSSSYRTTFRAGYLIPVYLDEVLPGDTFNMQHNFLCRLTSPLSVPLMDTLYLDMFYFFVPTRLVWENWERMHGAQDYPGASTDYQVPMSSITALVEGSVATKPLADPDPGVGLYPLINHMGVETATGMVANVVDSISVLPLRCYWLIWNEWFRDQNLQSAVKIDTSDNPYIGTWFDASTAFYSTLTHHDTQHAAEGALLHFPAPSAKLHDYFTSALPFPQKGPGVEISLSGNAPVLGNGLTLGLTNGTDTFGLNYIATGGYTNSLFPSGGYGASVGSSVAVNNPSDGTVGVATDKTKSGLIADMSSVTAVTINSLRQAFQLQKLYERDARGGTRYKEILLAHYGVVSPDARLQRPEYLGGFSEPITVNTVAQTAEGENAPLGNLGAFATARVSRHGFTKSFTEFGYILGIARVRSVPSYQQGVERLWFRKTRTDFYYPVFAHLGEQPIYLKEIYNADVSSGSTVFGYQERYAELRYKPSRITGAFNSLHSQSLDLYHLGQLFSSKPGLNSEFIQDRPPIERAVAVGSSTDQSANADQFLFDAYYQLKCVREMPLYGTPELVDHF</sequence>
<evidence type="ECO:0000256" key="2">
    <source>
        <dbReference type="ARBA" id="ARBA00009963"/>
    </source>
</evidence>
<dbReference type="EMBL" id="PP511558">
    <property type="protein sequence ID" value="XCD05423.1"/>
    <property type="molecule type" value="Genomic_DNA"/>
</dbReference>
<dbReference type="Pfam" id="PF02305">
    <property type="entry name" value="Phage_F"/>
    <property type="match status" value="1"/>
</dbReference>
<organism evidence="7">
    <name type="scientific">Dulem virus 159</name>
    <dbReference type="NCBI Taxonomy" id="3145636"/>
    <lineage>
        <taxon>Viruses</taxon>
        <taxon>Monodnaviria</taxon>
        <taxon>Sangervirae</taxon>
        <taxon>Phixviricota</taxon>
        <taxon>Malgrandaviricetes</taxon>
        <taxon>Petitvirales</taxon>
        <taxon>Microviridae</taxon>
        <taxon>Microvirus</taxon>
    </lineage>
</organism>
<dbReference type="InterPro" id="IPR037002">
    <property type="entry name" value="Microviridae_protein_F_sf"/>
</dbReference>
<dbReference type="InterPro" id="IPR016184">
    <property type="entry name" value="Capsid/spike_ssDNA_virus"/>
</dbReference>
<name>A0AAU8B5Z2_9VIRU</name>